<keyword evidence="11" id="KW-0472">Membrane</keyword>
<evidence type="ECO:0000256" key="11">
    <source>
        <dbReference type="SAM" id="Phobius"/>
    </source>
</evidence>
<proteinExistence type="predicted"/>
<name>A0ABN1A1P6_9ACTN</name>
<dbReference type="Pfam" id="PF02518">
    <property type="entry name" value="HATPase_c"/>
    <property type="match status" value="1"/>
</dbReference>
<accession>A0ABN1A1P6</accession>
<comment type="catalytic activity">
    <reaction evidence="1">
        <text>ATP + protein L-histidine = ADP + protein N-phospho-L-histidine.</text>
        <dbReference type="EC" id="2.7.13.3"/>
    </reaction>
</comment>
<evidence type="ECO:0000313" key="14">
    <source>
        <dbReference type="EMBL" id="GAA0465416.1"/>
    </source>
</evidence>
<dbReference type="Gene3D" id="3.30.565.10">
    <property type="entry name" value="Histidine kinase-like ATPase, C-terminal domain"/>
    <property type="match status" value="1"/>
</dbReference>
<feature type="transmembrane region" description="Helical" evidence="11">
    <location>
        <begin position="132"/>
        <end position="155"/>
    </location>
</feature>
<organism evidence="14 15">
    <name type="scientific">Streptomyces olivaceiscleroticus</name>
    <dbReference type="NCBI Taxonomy" id="68245"/>
    <lineage>
        <taxon>Bacteria</taxon>
        <taxon>Bacillati</taxon>
        <taxon>Actinomycetota</taxon>
        <taxon>Actinomycetes</taxon>
        <taxon>Kitasatosporales</taxon>
        <taxon>Streptomycetaceae</taxon>
        <taxon>Streptomyces</taxon>
    </lineage>
</organism>
<dbReference type="SUPFAM" id="SSF55874">
    <property type="entry name" value="ATPase domain of HSP90 chaperone/DNA topoisomerase II/histidine kinase"/>
    <property type="match status" value="1"/>
</dbReference>
<feature type="region of interest" description="Disordered" evidence="10">
    <location>
        <begin position="379"/>
        <end position="410"/>
    </location>
</feature>
<gene>
    <name evidence="14" type="ORF">GCM10010361_31860</name>
</gene>
<keyword evidence="9" id="KW-0175">Coiled coil</keyword>
<dbReference type="EMBL" id="BAAABY010000023">
    <property type="protein sequence ID" value="GAA0465416.1"/>
    <property type="molecule type" value="Genomic_DNA"/>
</dbReference>
<sequence length="410" mass="43232">MRVSPRAWFASPLFPWCTGGVLTVLVVPEIRRMDAMSPVILAATFAATVPLMWRRSHPAVAYVSVLGSFASWLTWGQLWATACVAGSLGFFTLARHRVAAPFALAVCGVAGAFLVNFLRILRGYYGSESLTAAHFVDGFMIAVAIVGTVSLGDALRSREETRKVRDAAQARLIEEERRRAVVEERAVIARELHDVVAHSVSVIALQAESATYTTPGLSPQARDGFQQIAASARSSLAELRQLLGVLRSHTDLFGTGGAVSGGRTSGGAELAPQPSLADLEHLMTQHRAAGGSVTLRTAGEIGDLPGTLELTAYRIVQEALTNVRRHAPGAHAVVDLEYRPDRLDLTVADDGSEPAPHPGATPGHGLAGMRERAALLGGRLTAGPQPGGGFRVAAELPVRRPAGAASGAAR</sequence>
<dbReference type="RefSeq" id="WP_346095574.1">
    <property type="nucleotide sequence ID" value="NZ_BAAABY010000023.1"/>
</dbReference>
<keyword evidence="11" id="KW-1133">Transmembrane helix</keyword>
<keyword evidence="11" id="KW-0812">Transmembrane</keyword>
<keyword evidence="3" id="KW-0597">Phosphoprotein</keyword>
<keyword evidence="4" id="KW-0808">Transferase</keyword>
<comment type="caution">
    <text evidence="14">The sequence shown here is derived from an EMBL/GenBank/DDBJ whole genome shotgun (WGS) entry which is preliminary data.</text>
</comment>
<evidence type="ECO:0000256" key="5">
    <source>
        <dbReference type="ARBA" id="ARBA00022741"/>
    </source>
</evidence>
<dbReference type="GO" id="GO:0016301">
    <property type="term" value="F:kinase activity"/>
    <property type="evidence" value="ECO:0007669"/>
    <property type="project" value="UniProtKB-KW"/>
</dbReference>
<feature type="transmembrane region" description="Helical" evidence="11">
    <location>
        <begin position="98"/>
        <end position="120"/>
    </location>
</feature>
<evidence type="ECO:0000256" key="8">
    <source>
        <dbReference type="ARBA" id="ARBA00023012"/>
    </source>
</evidence>
<evidence type="ECO:0000259" key="12">
    <source>
        <dbReference type="Pfam" id="PF02518"/>
    </source>
</evidence>
<dbReference type="PANTHER" id="PTHR24421:SF10">
    <property type="entry name" value="NITRATE_NITRITE SENSOR PROTEIN NARQ"/>
    <property type="match status" value="1"/>
</dbReference>
<evidence type="ECO:0000256" key="10">
    <source>
        <dbReference type="SAM" id="MobiDB-lite"/>
    </source>
</evidence>
<feature type="region of interest" description="Disordered" evidence="10">
    <location>
        <begin position="347"/>
        <end position="366"/>
    </location>
</feature>
<feature type="transmembrane region" description="Helical" evidence="11">
    <location>
        <begin position="6"/>
        <end position="28"/>
    </location>
</feature>
<keyword evidence="8" id="KW-0902">Two-component regulatory system</keyword>
<evidence type="ECO:0000256" key="2">
    <source>
        <dbReference type="ARBA" id="ARBA00012438"/>
    </source>
</evidence>
<keyword evidence="6 14" id="KW-0418">Kinase</keyword>
<feature type="coiled-coil region" evidence="9">
    <location>
        <begin position="158"/>
        <end position="185"/>
    </location>
</feature>
<feature type="domain" description="Signal transduction histidine kinase subgroup 3 dimerisation and phosphoacceptor" evidence="13">
    <location>
        <begin position="184"/>
        <end position="249"/>
    </location>
</feature>
<evidence type="ECO:0000256" key="4">
    <source>
        <dbReference type="ARBA" id="ARBA00022679"/>
    </source>
</evidence>
<evidence type="ECO:0000313" key="15">
    <source>
        <dbReference type="Proteomes" id="UP001500909"/>
    </source>
</evidence>
<keyword evidence="5" id="KW-0547">Nucleotide-binding</keyword>
<evidence type="ECO:0000256" key="9">
    <source>
        <dbReference type="SAM" id="Coils"/>
    </source>
</evidence>
<evidence type="ECO:0000256" key="3">
    <source>
        <dbReference type="ARBA" id="ARBA00022553"/>
    </source>
</evidence>
<keyword evidence="15" id="KW-1185">Reference proteome</keyword>
<feature type="transmembrane region" description="Helical" evidence="11">
    <location>
        <begin position="35"/>
        <end position="53"/>
    </location>
</feature>
<dbReference type="Gene3D" id="1.20.5.1930">
    <property type="match status" value="1"/>
</dbReference>
<evidence type="ECO:0000256" key="1">
    <source>
        <dbReference type="ARBA" id="ARBA00000085"/>
    </source>
</evidence>
<feature type="domain" description="Histidine kinase/HSP90-like ATPase" evidence="12">
    <location>
        <begin position="310"/>
        <end position="399"/>
    </location>
</feature>
<feature type="transmembrane region" description="Helical" evidence="11">
    <location>
        <begin position="59"/>
        <end position="91"/>
    </location>
</feature>
<dbReference type="InterPro" id="IPR003594">
    <property type="entry name" value="HATPase_dom"/>
</dbReference>
<dbReference type="Pfam" id="PF07730">
    <property type="entry name" value="HisKA_3"/>
    <property type="match status" value="1"/>
</dbReference>
<dbReference type="EC" id="2.7.13.3" evidence="2"/>
<dbReference type="InterPro" id="IPR050482">
    <property type="entry name" value="Sensor_HK_TwoCompSys"/>
</dbReference>
<dbReference type="InterPro" id="IPR011712">
    <property type="entry name" value="Sig_transdc_His_kin_sub3_dim/P"/>
</dbReference>
<keyword evidence="7" id="KW-0067">ATP-binding</keyword>
<dbReference type="PANTHER" id="PTHR24421">
    <property type="entry name" value="NITRATE/NITRITE SENSOR PROTEIN NARX-RELATED"/>
    <property type="match status" value="1"/>
</dbReference>
<evidence type="ECO:0000259" key="13">
    <source>
        <dbReference type="Pfam" id="PF07730"/>
    </source>
</evidence>
<dbReference type="CDD" id="cd16917">
    <property type="entry name" value="HATPase_UhpB-NarQ-NarX-like"/>
    <property type="match status" value="1"/>
</dbReference>
<dbReference type="InterPro" id="IPR036890">
    <property type="entry name" value="HATPase_C_sf"/>
</dbReference>
<reference evidence="14 15" key="1">
    <citation type="journal article" date="2019" name="Int. J. Syst. Evol. Microbiol.">
        <title>The Global Catalogue of Microorganisms (GCM) 10K type strain sequencing project: providing services to taxonomists for standard genome sequencing and annotation.</title>
        <authorList>
            <consortium name="The Broad Institute Genomics Platform"/>
            <consortium name="The Broad Institute Genome Sequencing Center for Infectious Disease"/>
            <person name="Wu L."/>
            <person name="Ma J."/>
        </authorList>
    </citation>
    <scope>NUCLEOTIDE SEQUENCE [LARGE SCALE GENOMIC DNA]</scope>
    <source>
        <strain evidence="14 15">JCM 4805</strain>
    </source>
</reference>
<dbReference type="Proteomes" id="UP001500909">
    <property type="component" value="Unassembled WGS sequence"/>
</dbReference>
<evidence type="ECO:0000256" key="7">
    <source>
        <dbReference type="ARBA" id="ARBA00022840"/>
    </source>
</evidence>
<protein>
    <recommendedName>
        <fullName evidence="2">histidine kinase</fullName>
        <ecNumber evidence="2">2.7.13.3</ecNumber>
    </recommendedName>
</protein>
<evidence type="ECO:0000256" key="6">
    <source>
        <dbReference type="ARBA" id="ARBA00022777"/>
    </source>
</evidence>